<dbReference type="Gene3D" id="3.30.2310.20">
    <property type="entry name" value="RelE-like"/>
    <property type="match status" value="1"/>
</dbReference>
<dbReference type="Proteomes" id="UP001597400">
    <property type="component" value="Unassembled WGS sequence"/>
</dbReference>
<evidence type="ECO:0000256" key="1">
    <source>
        <dbReference type="ARBA" id="ARBA00006226"/>
    </source>
</evidence>
<accession>A0ABW4U362</accession>
<name>A0ABW4U362_9SPHN</name>
<keyword evidence="2" id="KW-1277">Toxin-antitoxin system</keyword>
<proteinExistence type="inferred from homology"/>
<organism evidence="3 4">
    <name type="scientific">Sphingomonas arantia</name>
    <dbReference type="NCBI Taxonomy" id="1460676"/>
    <lineage>
        <taxon>Bacteria</taxon>
        <taxon>Pseudomonadati</taxon>
        <taxon>Pseudomonadota</taxon>
        <taxon>Alphaproteobacteria</taxon>
        <taxon>Sphingomonadales</taxon>
        <taxon>Sphingomonadaceae</taxon>
        <taxon>Sphingomonas</taxon>
    </lineage>
</organism>
<dbReference type="EMBL" id="JBHUGS010000005">
    <property type="protein sequence ID" value="MFD1952312.1"/>
    <property type="molecule type" value="Genomic_DNA"/>
</dbReference>
<dbReference type="InterPro" id="IPR035093">
    <property type="entry name" value="RelE/ParE_toxin_dom_sf"/>
</dbReference>
<dbReference type="RefSeq" id="WP_380931361.1">
    <property type="nucleotide sequence ID" value="NZ_JBHUGS010000005.1"/>
</dbReference>
<dbReference type="PANTHER" id="PTHR33755:SF8">
    <property type="entry name" value="TOXIN PARE2"/>
    <property type="match status" value="1"/>
</dbReference>
<comment type="similarity">
    <text evidence="1">Belongs to the RelE toxin family.</text>
</comment>
<sequence length="94" mass="10643">MREVRWSQQALRDLDKVADHYNDIAPDYADRVQDALLLAADFLLDSPGAGSPFGSRGARKWTPAGVPYVLVYRSTRNGVGIVRVHHARKDWRPR</sequence>
<reference evidence="4" key="1">
    <citation type="journal article" date="2019" name="Int. J. Syst. Evol. Microbiol.">
        <title>The Global Catalogue of Microorganisms (GCM) 10K type strain sequencing project: providing services to taxonomists for standard genome sequencing and annotation.</title>
        <authorList>
            <consortium name="The Broad Institute Genomics Platform"/>
            <consortium name="The Broad Institute Genome Sequencing Center for Infectious Disease"/>
            <person name="Wu L."/>
            <person name="Ma J."/>
        </authorList>
    </citation>
    <scope>NUCLEOTIDE SEQUENCE [LARGE SCALE GENOMIC DNA]</scope>
    <source>
        <strain evidence="4">CGMCC 1.12702</strain>
    </source>
</reference>
<keyword evidence="4" id="KW-1185">Reference proteome</keyword>
<evidence type="ECO:0000256" key="2">
    <source>
        <dbReference type="ARBA" id="ARBA00022649"/>
    </source>
</evidence>
<gene>
    <name evidence="3" type="ORF">ACFSGX_16175</name>
</gene>
<dbReference type="InterPro" id="IPR007712">
    <property type="entry name" value="RelE/ParE_toxin"/>
</dbReference>
<protein>
    <submittedName>
        <fullName evidence="3">Type II toxin-antitoxin system RelE/ParE family toxin</fullName>
    </submittedName>
</protein>
<dbReference type="InterPro" id="IPR051803">
    <property type="entry name" value="TA_system_RelE-like_toxin"/>
</dbReference>
<dbReference type="PANTHER" id="PTHR33755">
    <property type="entry name" value="TOXIN PARE1-RELATED"/>
    <property type="match status" value="1"/>
</dbReference>
<evidence type="ECO:0000313" key="3">
    <source>
        <dbReference type="EMBL" id="MFD1952312.1"/>
    </source>
</evidence>
<comment type="caution">
    <text evidence="3">The sequence shown here is derived from an EMBL/GenBank/DDBJ whole genome shotgun (WGS) entry which is preliminary data.</text>
</comment>
<dbReference type="Pfam" id="PF05016">
    <property type="entry name" value="ParE_toxin"/>
    <property type="match status" value="1"/>
</dbReference>
<evidence type="ECO:0000313" key="4">
    <source>
        <dbReference type="Proteomes" id="UP001597400"/>
    </source>
</evidence>